<keyword evidence="4" id="KW-1185">Reference proteome</keyword>
<dbReference type="Gene3D" id="3.40.50.300">
    <property type="entry name" value="P-loop containing nucleotide triphosphate hydrolases"/>
    <property type="match status" value="1"/>
</dbReference>
<feature type="domain" description="Protein kinase" evidence="2">
    <location>
        <begin position="598"/>
        <end position="897"/>
    </location>
</feature>
<dbReference type="PROSITE" id="PS00675">
    <property type="entry name" value="SIGMA54_INTERACT_1"/>
    <property type="match status" value="1"/>
</dbReference>
<dbReference type="Gene3D" id="1.10.510.10">
    <property type="entry name" value="Transferase(Phosphotransferase) domain 1"/>
    <property type="match status" value="1"/>
</dbReference>
<dbReference type="SUPFAM" id="SSF56112">
    <property type="entry name" value="Protein kinase-like (PK-like)"/>
    <property type="match status" value="1"/>
</dbReference>
<dbReference type="InterPro" id="IPR008271">
    <property type="entry name" value="Ser/Thr_kinase_AS"/>
</dbReference>
<dbReference type="Pfam" id="PF07714">
    <property type="entry name" value="PK_Tyr_Ser-Thr"/>
    <property type="match status" value="1"/>
</dbReference>
<dbReference type="PANTHER" id="PTHR26392">
    <property type="entry name" value="MITOGEN-ACTIVATED PROTEIN KINASE KINASE KINASE 7-RELATED"/>
    <property type="match status" value="1"/>
</dbReference>
<dbReference type="InterPro" id="IPR011009">
    <property type="entry name" value="Kinase-like_dom_sf"/>
</dbReference>
<dbReference type="InterPro" id="IPR027417">
    <property type="entry name" value="P-loop_NTPase"/>
</dbReference>
<reference evidence="3 4" key="1">
    <citation type="submission" date="2022-12" db="EMBL/GenBank/DDBJ databases">
        <title>Chromosome-level genome of Tegillarca granosa.</title>
        <authorList>
            <person name="Kim J."/>
        </authorList>
    </citation>
    <scope>NUCLEOTIDE SEQUENCE [LARGE SCALE GENOMIC DNA]</scope>
    <source>
        <strain evidence="3">Teg-2019</strain>
        <tissue evidence="3">Adductor muscle</tissue>
    </source>
</reference>
<name>A0ABQ9EBW8_TEGGR</name>
<comment type="caution">
    <text evidence="3">The sequence shown here is derived from an EMBL/GenBank/DDBJ whole genome shotgun (WGS) entry which is preliminary data.</text>
</comment>
<dbReference type="InterPro" id="IPR025662">
    <property type="entry name" value="Sigma_54_int_dom_ATP-bd_1"/>
</dbReference>
<evidence type="ECO:0000259" key="2">
    <source>
        <dbReference type="PROSITE" id="PS50011"/>
    </source>
</evidence>
<dbReference type="PROSITE" id="PS50011">
    <property type="entry name" value="PROTEIN_KINASE_DOM"/>
    <property type="match status" value="1"/>
</dbReference>
<dbReference type="EMBL" id="JARBDR010000918">
    <property type="protein sequence ID" value="KAJ8301906.1"/>
    <property type="molecule type" value="Genomic_DNA"/>
</dbReference>
<dbReference type="Proteomes" id="UP001217089">
    <property type="component" value="Unassembled WGS sequence"/>
</dbReference>
<comment type="similarity">
    <text evidence="1">Belongs to the protein kinase superfamily. TKL Ser/Thr protein kinase family. ROCO subfamily.</text>
</comment>
<dbReference type="PANTHER" id="PTHR26392:SF92">
    <property type="entry name" value="PROTEIN KINASE DOMAIN-CONTAINING PROTEIN"/>
    <property type="match status" value="1"/>
</dbReference>
<evidence type="ECO:0000256" key="1">
    <source>
        <dbReference type="ARBA" id="ARBA00008171"/>
    </source>
</evidence>
<dbReference type="SUPFAM" id="SSF52540">
    <property type="entry name" value="P-loop containing nucleoside triphosphate hydrolases"/>
    <property type="match status" value="1"/>
</dbReference>
<dbReference type="InterPro" id="IPR001245">
    <property type="entry name" value="Ser-Thr/Tyr_kinase_cat_dom"/>
</dbReference>
<organism evidence="3 4">
    <name type="scientific">Tegillarca granosa</name>
    <name type="common">Malaysian cockle</name>
    <name type="synonym">Anadara granosa</name>
    <dbReference type="NCBI Taxonomy" id="220873"/>
    <lineage>
        <taxon>Eukaryota</taxon>
        <taxon>Metazoa</taxon>
        <taxon>Spiralia</taxon>
        <taxon>Lophotrochozoa</taxon>
        <taxon>Mollusca</taxon>
        <taxon>Bivalvia</taxon>
        <taxon>Autobranchia</taxon>
        <taxon>Pteriomorphia</taxon>
        <taxon>Arcoida</taxon>
        <taxon>Arcoidea</taxon>
        <taxon>Arcidae</taxon>
        <taxon>Tegillarca</taxon>
    </lineage>
</organism>
<dbReference type="PROSITE" id="PS00108">
    <property type="entry name" value="PROTEIN_KINASE_ST"/>
    <property type="match status" value="1"/>
</dbReference>
<protein>
    <recommendedName>
        <fullName evidence="2">Protein kinase domain-containing protein</fullName>
    </recommendedName>
</protein>
<dbReference type="Pfam" id="PF00350">
    <property type="entry name" value="Dynamin_N"/>
    <property type="match status" value="1"/>
</dbReference>
<dbReference type="SMART" id="SM00220">
    <property type="entry name" value="S_TKc"/>
    <property type="match status" value="1"/>
</dbReference>
<gene>
    <name evidence="3" type="ORF">KUTeg_020893</name>
</gene>
<accession>A0ABQ9EBW8</accession>
<proteinExistence type="inferred from homology"/>
<sequence>MEDIPTCVDDILNIRDIQTARKLIIHWKIPSKGIAKQEDAIRLLLKYWSSNENESSDTMSTNGLQDAILLDEKNREKLCQMYDKCLNFYGKLPTQHQADLDGVFQNLVQMIERKTNELKTRECTILVAGETGAGKSSFINLLLGTSILPTANLPCTSTICEIRTCPDVGKSAVLTYKLTEDGEHMTPKVLDLHTATGLKQLADCIQETDEYFGESPYEKIEINWPFSILQSFGFIYLVNSSAAGGIQKGRLKDFLRTVVNSAEDDFSPSSTMFVCNKWETVPDSDKNEVKSNTFDKLGRIFPGVREDQIYYMSVQQFNGLLSQVLKRSMYSLKVAKIMDAKSMKSNQDMISDLYKRMERLVVNSRQCIEDLHKGLAFENESLYKNVTSILRDTDFIQKIVTWQSTDCPQPDDWKNIAREASERIASRIALEINIWERTNGIMYSMKEKIVKKFKQDFALMEDQIKSIEGALLGGNTRVIADLHKSMKRQHPLKKLFQKARHADYEEDSFKGLGGAVVSVGEFDIQDKNVKKLFSGYKKQNSQDKMSEATQMFVFNILSGKNLKEKVKKYIGKFVKGIDNVAKMIPEFIKADRQLIQTLEKEVKDTEGNLKDVYPDLLYHCKRLQSKLDLFFVHRILQTDFRVRDLKWNDEDVCRDPIKEATVTDILLEDRTMRELEHENIVKYYGSTCRQGNENRVEWIMITELLDGNLKDLVIGNGSFQNPGKCEIVTTQTTRMVEMAHYVLQICRGVECLHSKELVHLDLKCENILVSKGVLKLSDFGLTKSESEITGTYKGSPLYMAPEVLLQSGLYDRRADIYSLAIVLWEIWYGAGAEDDVKLRIDFYGDFQSFVKNGNRPSLTKKVKPPEDWIKLIKQCWENEADRRPEIITIITFFEDFIRTSK</sequence>
<evidence type="ECO:0000313" key="4">
    <source>
        <dbReference type="Proteomes" id="UP001217089"/>
    </source>
</evidence>
<dbReference type="InterPro" id="IPR045063">
    <property type="entry name" value="Dynamin_N"/>
</dbReference>
<evidence type="ECO:0000313" key="3">
    <source>
        <dbReference type="EMBL" id="KAJ8301906.1"/>
    </source>
</evidence>
<dbReference type="InterPro" id="IPR000719">
    <property type="entry name" value="Prot_kinase_dom"/>
</dbReference>